<dbReference type="Proteomes" id="UP001220209">
    <property type="component" value="Chromosome 2"/>
</dbReference>
<dbReference type="GeneID" id="93188862"/>
<organism evidence="1 2">
    <name type="scientific">Burkholderia contaminans</name>
    <dbReference type="NCBI Taxonomy" id="488447"/>
    <lineage>
        <taxon>Bacteria</taxon>
        <taxon>Pseudomonadati</taxon>
        <taxon>Pseudomonadota</taxon>
        <taxon>Betaproteobacteria</taxon>
        <taxon>Burkholderiales</taxon>
        <taxon>Burkholderiaceae</taxon>
        <taxon>Burkholderia</taxon>
        <taxon>Burkholderia cepacia complex</taxon>
    </lineage>
</organism>
<protein>
    <recommendedName>
        <fullName evidence="3">DUF2917 domain-containing protein</fullName>
    </recommendedName>
</protein>
<evidence type="ECO:0000313" key="2">
    <source>
        <dbReference type="Proteomes" id="UP001220209"/>
    </source>
</evidence>
<evidence type="ECO:0008006" key="3">
    <source>
        <dbReference type="Google" id="ProtNLM"/>
    </source>
</evidence>
<dbReference type="EMBL" id="CP090641">
    <property type="protein sequence ID" value="WFN19421.1"/>
    <property type="molecule type" value="Genomic_DNA"/>
</dbReference>
<dbReference type="RefSeq" id="WP_223274436.1">
    <property type="nucleotide sequence ID" value="NZ_AP018357.1"/>
</dbReference>
<sequence length="138" mass="15325">MRAHIAGCRNIFLLVLPQHSSNPSVLPSAMRNDLHGHMARPPTDLLLRTTRSHLYPGSIVTLDRDAPRTAKLHPAVIEFADGSGAAATLVRVDDEAFELSVDAYVTQKRHTVAARRWLLKLSNTTRTEWRVAQRLAVA</sequence>
<proteinExistence type="predicted"/>
<accession>A0ABD7Y3Z2</accession>
<evidence type="ECO:0000313" key="1">
    <source>
        <dbReference type="EMBL" id="WFN19421.1"/>
    </source>
</evidence>
<dbReference type="AlphaFoldDB" id="A0ABD7Y3Z2"/>
<reference evidence="1 2" key="1">
    <citation type="submission" date="2021-12" db="EMBL/GenBank/DDBJ databases">
        <title>Genomic and phenotypic characterization of three Burkholderia contaminans isolates recovered from different sources.</title>
        <authorList>
            <person name="Lopez De Volder A."/>
            <person name="Fan Y."/>
            <person name="Nunvar J."/>
            <person name="Herrera T."/>
            <person name="Timp W."/>
            <person name="Degrossi J."/>
        </authorList>
    </citation>
    <scope>NUCLEOTIDE SEQUENCE [LARGE SCALE GENOMIC DNA]</scope>
    <source>
        <strain evidence="1 2">LMG 23361</strain>
    </source>
</reference>
<name>A0ABD7Y3Z2_9BURK</name>
<gene>
    <name evidence="1" type="ORF">LXE91_25965</name>
</gene>